<dbReference type="Proteomes" id="UP000322667">
    <property type="component" value="Chromosome D12"/>
</dbReference>
<dbReference type="GO" id="GO:0003824">
    <property type="term" value="F:catalytic activity"/>
    <property type="evidence" value="ECO:0007669"/>
    <property type="project" value="InterPro"/>
</dbReference>
<dbReference type="EMBL" id="CM017634">
    <property type="protein sequence ID" value="TYH38271.1"/>
    <property type="molecule type" value="Genomic_DNA"/>
</dbReference>
<protein>
    <recommendedName>
        <fullName evidence="1">Endonuclease/exonuclease/phosphatase domain-containing protein</fullName>
    </recommendedName>
</protein>
<gene>
    <name evidence="2" type="ORF">ES332_D12G099000v1</name>
</gene>
<evidence type="ECO:0000313" key="3">
    <source>
        <dbReference type="Proteomes" id="UP000322667"/>
    </source>
</evidence>
<accession>A0A5D2I6N7</accession>
<evidence type="ECO:0000259" key="1">
    <source>
        <dbReference type="Pfam" id="PF03372"/>
    </source>
</evidence>
<dbReference type="PANTHER" id="PTHR35218">
    <property type="entry name" value="RNASE H DOMAIN-CONTAINING PROTEIN"/>
    <property type="match status" value="1"/>
</dbReference>
<name>A0A5D2I6N7_GOSTO</name>
<dbReference type="PANTHER" id="PTHR35218:SF9">
    <property type="entry name" value="ENDONUCLEASE_EXONUCLEASE_PHOSPHATASE DOMAIN-CONTAINING PROTEIN"/>
    <property type="match status" value="1"/>
</dbReference>
<dbReference type="Gene3D" id="3.60.10.10">
    <property type="entry name" value="Endonuclease/exonuclease/phosphatase"/>
    <property type="match status" value="1"/>
</dbReference>
<sequence length="107" mass="12107">NCRGVGNPATVRELKQLLVANDPDIVFLCETKIHSNAFSRIRSTCRKEGCLAVCSEGRSGGLALMWREGVRVTDGENLRFTGFYGQVDPRLRQHAWDMLRRVKSRNN</sequence>
<dbReference type="InterPro" id="IPR036691">
    <property type="entry name" value="Endo/exonu/phosph_ase_sf"/>
</dbReference>
<feature type="non-terminal residue" evidence="2">
    <location>
        <position position="1"/>
    </location>
</feature>
<feature type="domain" description="Endonuclease/exonuclease/phosphatase" evidence="1">
    <location>
        <begin position="1"/>
        <end position="73"/>
    </location>
</feature>
<evidence type="ECO:0000313" key="2">
    <source>
        <dbReference type="EMBL" id="TYH38271.1"/>
    </source>
</evidence>
<reference evidence="2 3" key="1">
    <citation type="submission" date="2019-07" db="EMBL/GenBank/DDBJ databases">
        <title>WGS assembly of Gossypium tomentosum.</title>
        <authorList>
            <person name="Chen Z.J."/>
            <person name="Sreedasyam A."/>
            <person name="Ando A."/>
            <person name="Song Q."/>
            <person name="De L."/>
            <person name="Hulse-Kemp A."/>
            <person name="Ding M."/>
            <person name="Ye W."/>
            <person name="Kirkbride R."/>
            <person name="Jenkins J."/>
            <person name="Plott C."/>
            <person name="Lovell J."/>
            <person name="Lin Y.-M."/>
            <person name="Vaughn R."/>
            <person name="Liu B."/>
            <person name="Li W."/>
            <person name="Simpson S."/>
            <person name="Scheffler B."/>
            <person name="Saski C."/>
            <person name="Grover C."/>
            <person name="Hu G."/>
            <person name="Conover J."/>
            <person name="Carlson J."/>
            <person name="Shu S."/>
            <person name="Boston L."/>
            <person name="Williams M."/>
            <person name="Peterson D."/>
            <person name="Mcgee K."/>
            <person name="Jones D."/>
            <person name="Wendel J."/>
            <person name="Stelly D."/>
            <person name="Grimwood J."/>
            <person name="Schmutz J."/>
        </authorList>
    </citation>
    <scope>NUCLEOTIDE SEQUENCE [LARGE SCALE GENOMIC DNA]</scope>
    <source>
        <strain evidence="2">7179.01</strain>
    </source>
</reference>
<dbReference type="InterPro" id="IPR005135">
    <property type="entry name" value="Endo/exonuclease/phosphatase"/>
</dbReference>
<keyword evidence="3" id="KW-1185">Reference proteome</keyword>
<proteinExistence type="predicted"/>
<dbReference type="SUPFAM" id="SSF56219">
    <property type="entry name" value="DNase I-like"/>
    <property type="match status" value="1"/>
</dbReference>
<dbReference type="Pfam" id="PF03372">
    <property type="entry name" value="Exo_endo_phos"/>
    <property type="match status" value="1"/>
</dbReference>
<organism evidence="2 3">
    <name type="scientific">Gossypium tomentosum</name>
    <name type="common">Hawaiian cotton</name>
    <name type="synonym">Gossypium sandvicense</name>
    <dbReference type="NCBI Taxonomy" id="34277"/>
    <lineage>
        <taxon>Eukaryota</taxon>
        <taxon>Viridiplantae</taxon>
        <taxon>Streptophyta</taxon>
        <taxon>Embryophyta</taxon>
        <taxon>Tracheophyta</taxon>
        <taxon>Spermatophyta</taxon>
        <taxon>Magnoliopsida</taxon>
        <taxon>eudicotyledons</taxon>
        <taxon>Gunneridae</taxon>
        <taxon>Pentapetalae</taxon>
        <taxon>rosids</taxon>
        <taxon>malvids</taxon>
        <taxon>Malvales</taxon>
        <taxon>Malvaceae</taxon>
        <taxon>Malvoideae</taxon>
        <taxon>Gossypium</taxon>
    </lineage>
</organism>
<dbReference type="AlphaFoldDB" id="A0A5D2I6N7"/>